<dbReference type="PROSITE" id="PS51832">
    <property type="entry name" value="HD_GYP"/>
    <property type="match status" value="1"/>
</dbReference>
<dbReference type="PANTHER" id="PTHR43155:SF2">
    <property type="entry name" value="CYCLIC DI-GMP PHOSPHODIESTERASE PA4108"/>
    <property type="match status" value="1"/>
</dbReference>
<dbReference type="Proteomes" id="UP000182624">
    <property type="component" value="Unassembled WGS sequence"/>
</dbReference>
<accession>A0A1I5UBF5</accession>
<keyword evidence="3" id="KW-1185">Reference proteome</keyword>
<evidence type="ECO:0000259" key="1">
    <source>
        <dbReference type="PROSITE" id="PS51832"/>
    </source>
</evidence>
<dbReference type="SMART" id="SM00471">
    <property type="entry name" value="HDc"/>
    <property type="match status" value="1"/>
</dbReference>
<gene>
    <name evidence="2" type="ORF">SAMN04487928_11230</name>
</gene>
<dbReference type="InterPro" id="IPR006675">
    <property type="entry name" value="HDIG_dom"/>
</dbReference>
<dbReference type="CDD" id="cd00077">
    <property type="entry name" value="HDc"/>
    <property type="match status" value="1"/>
</dbReference>
<dbReference type="Gene3D" id="1.10.3210.10">
    <property type="entry name" value="Hypothetical protein af1432"/>
    <property type="match status" value="1"/>
</dbReference>
<dbReference type="RefSeq" id="WP_074887564.1">
    <property type="nucleotide sequence ID" value="NZ_FOXO01000012.1"/>
</dbReference>
<dbReference type="OrthoDB" id="9804747at2"/>
<dbReference type="Pfam" id="PF13487">
    <property type="entry name" value="HD_5"/>
    <property type="match status" value="1"/>
</dbReference>
<name>A0A1I5UBF5_9FIRM</name>
<feature type="domain" description="HD-GYP" evidence="1">
    <location>
        <begin position="125"/>
        <end position="320"/>
    </location>
</feature>
<dbReference type="InterPro" id="IPR003607">
    <property type="entry name" value="HD/PDEase_dom"/>
</dbReference>
<dbReference type="NCBIfam" id="TIGR00277">
    <property type="entry name" value="HDIG"/>
    <property type="match status" value="1"/>
</dbReference>
<dbReference type="AlphaFoldDB" id="A0A1I5UBF5"/>
<dbReference type="PANTHER" id="PTHR43155">
    <property type="entry name" value="CYCLIC DI-GMP PHOSPHODIESTERASE PA4108-RELATED"/>
    <property type="match status" value="1"/>
</dbReference>
<dbReference type="InterPro" id="IPR037522">
    <property type="entry name" value="HD_GYP_dom"/>
</dbReference>
<reference evidence="3" key="1">
    <citation type="submission" date="2016-10" db="EMBL/GenBank/DDBJ databases">
        <authorList>
            <person name="Varghese N."/>
            <person name="Submissions S."/>
        </authorList>
    </citation>
    <scope>NUCLEOTIDE SEQUENCE [LARGE SCALE GENOMIC DNA]</scope>
    <source>
        <strain evidence="3">P18</strain>
    </source>
</reference>
<sequence length="361" mass="40772">MKLISVNKLEPGMVVSENIYTIDDRLVLPKGTVLDIKGIERIKSHSLYNIFIEDEVKPVPKSIPIKPMAELSYSEKLKNSEGFIKFKQHLEENAEKLEESFRMIANDTMPLDVDKLTEPVYHLFVEAGGTAGVFDMLHNLRDNSDAVYMHSLNVSLICNTLATWMRLSDEKIHLATAGGLLHDIGKVLLPSELLTKNTPLTEFEQKTMNEHVIKGYELVKDKDIDIHIKNCVLMHHELRDGSGFPFHLKEGQIDEIAAIVTVANVYDEMTSKKLYRSQICPFEVIEQFEAVGIDKYDTNTIMTFLSNIVNTFIANRVMLNNGKTGDIIFVNPNHLARPVIKCGDDYIDLATNKQLSIVAVI</sequence>
<dbReference type="SUPFAM" id="SSF109604">
    <property type="entry name" value="HD-domain/PDEase-like"/>
    <property type="match status" value="1"/>
</dbReference>
<evidence type="ECO:0000313" key="2">
    <source>
        <dbReference type="EMBL" id="SFP92594.1"/>
    </source>
</evidence>
<protein>
    <submittedName>
        <fullName evidence="2">HDIG domain-containing protein</fullName>
    </submittedName>
</protein>
<evidence type="ECO:0000313" key="3">
    <source>
        <dbReference type="Proteomes" id="UP000182624"/>
    </source>
</evidence>
<proteinExistence type="predicted"/>
<dbReference type="EMBL" id="FOXO01000012">
    <property type="protein sequence ID" value="SFP92594.1"/>
    <property type="molecule type" value="Genomic_DNA"/>
</dbReference>
<organism evidence="2 3">
    <name type="scientific">Butyrivibrio proteoclasticus</name>
    <dbReference type="NCBI Taxonomy" id="43305"/>
    <lineage>
        <taxon>Bacteria</taxon>
        <taxon>Bacillati</taxon>
        <taxon>Bacillota</taxon>
        <taxon>Clostridia</taxon>
        <taxon>Lachnospirales</taxon>
        <taxon>Lachnospiraceae</taxon>
        <taxon>Butyrivibrio</taxon>
    </lineage>
</organism>